<feature type="chain" id="PRO_5012545122" evidence="2">
    <location>
        <begin position="22"/>
        <end position="705"/>
    </location>
</feature>
<dbReference type="InterPro" id="IPR013783">
    <property type="entry name" value="Ig-like_fold"/>
</dbReference>
<dbReference type="AlphaFoldDB" id="A0A1M6B6J0"/>
<evidence type="ECO:0000259" key="4">
    <source>
        <dbReference type="Pfam" id="PF13472"/>
    </source>
</evidence>
<dbReference type="Proteomes" id="UP000184510">
    <property type="component" value="Unassembled WGS sequence"/>
</dbReference>
<dbReference type="InterPro" id="IPR005181">
    <property type="entry name" value="SASA"/>
</dbReference>
<keyword evidence="2" id="KW-0732">Signal</keyword>
<dbReference type="InterPro" id="IPR013830">
    <property type="entry name" value="SGNH_hydro"/>
</dbReference>
<dbReference type="InterPro" id="IPR036514">
    <property type="entry name" value="SGNH_hydro_sf"/>
</dbReference>
<keyword evidence="6" id="KW-1185">Reference proteome</keyword>
<feature type="signal peptide" evidence="2">
    <location>
        <begin position="1"/>
        <end position="21"/>
    </location>
</feature>
<dbReference type="Gene3D" id="2.60.40.10">
    <property type="entry name" value="Immunoglobulins"/>
    <property type="match status" value="1"/>
</dbReference>
<evidence type="ECO:0000256" key="1">
    <source>
        <dbReference type="ARBA" id="ARBA00022801"/>
    </source>
</evidence>
<dbReference type="STRING" id="1123071.SAMN02745181_0126"/>
<evidence type="ECO:0000256" key="2">
    <source>
        <dbReference type="SAM" id="SignalP"/>
    </source>
</evidence>
<dbReference type="EMBL" id="FQYR01000002">
    <property type="protein sequence ID" value="SHI44093.1"/>
    <property type="molecule type" value="Genomic_DNA"/>
</dbReference>
<protein>
    <submittedName>
        <fullName evidence="5">Lysophospholipase L1</fullName>
    </submittedName>
</protein>
<keyword evidence="1" id="KW-0378">Hydrolase</keyword>
<dbReference type="Gene3D" id="3.40.50.1110">
    <property type="entry name" value="SGNH hydrolase"/>
    <property type="match status" value="2"/>
</dbReference>
<dbReference type="Pfam" id="PF03629">
    <property type="entry name" value="SASA"/>
    <property type="match status" value="1"/>
</dbReference>
<dbReference type="PANTHER" id="PTHR22901:SF0">
    <property type="entry name" value="SIALATE O-ACETYLESTERASE"/>
    <property type="match status" value="1"/>
</dbReference>
<name>A0A1M6B6J0_9BACT</name>
<dbReference type="InterPro" id="IPR039329">
    <property type="entry name" value="SIAE"/>
</dbReference>
<dbReference type="PANTHER" id="PTHR22901">
    <property type="entry name" value="SIALATE O-ACETYLESTERASE"/>
    <property type="match status" value="1"/>
</dbReference>
<dbReference type="Pfam" id="PF13472">
    <property type="entry name" value="Lipase_GDSL_2"/>
    <property type="match status" value="1"/>
</dbReference>
<organism evidence="5 6">
    <name type="scientific">Rubritalea squalenifaciens DSM 18772</name>
    <dbReference type="NCBI Taxonomy" id="1123071"/>
    <lineage>
        <taxon>Bacteria</taxon>
        <taxon>Pseudomonadati</taxon>
        <taxon>Verrucomicrobiota</taxon>
        <taxon>Verrucomicrobiia</taxon>
        <taxon>Verrucomicrobiales</taxon>
        <taxon>Rubritaleaceae</taxon>
        <taxon>Rubritalea</taxon>
    </lineage>
</organism>
<sequence>MCRFLTRLLILLVCLPSQLQAELSLASVFSDKMLFQREQAVPIWGTATPGAAIQVEFAGQQLTTTASAEGKWSLSLKAMPASSRDQQLTVTSGTKQLVIKDVLIGDLWIATGQSNMDWQLNQTTTGKSSIADSEDRQLRLLNLEGTLHPNNKHYELKFLKQLNKDNYYRNKGWQQSGPQSSANFSAVAYHFAKSLRSEVKVPVGVINLAVGGSPIEAHLSPEVMQKSPELSRLLPQWWKNEDYPQWCRQRAALNLSQWTASADLRDQAPPHPFAPHFLWEAGIAKILPLPVKGILWYQGESNATQDGAGGPPVDPALNKMKFKSLIKSWRQAWKDDSLPVYFVQLPGLNRPWALFREMQLEASQEIPHAHMAVSIDLGHSTDVHPRNKQPVGERLARLALKHSYGKDIITNGPIYKRSTFKQDKVYVDFENSKGLSASGGGAIKGFELAGNDRVFHPAEATPSKGYLLVRSVKVKEPAFIRYAWANDPKCNLVNATGLPASPFRARSDTATVRIACIGDSITFGSGTTDRLQNSYPLQLQDLLGKNYEVKNFGNPGRGVVKKSMRGKEKRAYFFMKEHQQALAFQPDIVICNLGINDLMDWNKFGKDHFVSDYRSLLQSYKALDTRPRIIIWQPLAPLFKGQTYYGNPAVDAINQAIQKVAESENLETLDMASPFKGKGHLFPDKLHPNAEGARAIAEITAKYLN</sequence>
<proteinExistence type="predicted"/>
<evidence type="ECO:0000313" key="5">
    <source>
        <dbReference type="EMBL" id="SHI44093.1"/>
    </source>
</evidence>
<dbReference type="SUPFAM" id="SSF52266">
    <property type="entry name" value="SGNH hydrolase"/>
    <property type="match status" value="2"/>
</dbReference>
<evidence type="ECO:0000313" key="6">
    <source>
        <dbReference type="Proteomes" id="UP000184510"/>
    </source>
</evidence>
<dbReference type="RefSeq" id="WP_143157581.1">
    <property type="nucleotide sequence ID" value="NZ_FQYR01000002.1"/>
</dbReference>
<dbReference type="OrthoDB" id="183320at2"/>
<dbReference type="InParanoid" id="A0A1M6B6J0"/>
<accession>A0A1M6B6J0</accession>
<feature type="domain" description="SGNH hydrolase-type esterase" evidence="4">
    <location>
        <begin position="516"/>
        <end position="695"/>
    </location>
</feature>
<feature type="domain" description="Sialate O-acetylesterase" evidence="3">
    <location>
        <begin position="290"/>
        <end position="399"/>
    </location>
</feature>
<reference evidence="5 6" key="1">
    <citation type="submission" date="2016-11" db="EMBL/GenBank/DDBJ databases">
        <authorList>
            <person name="Jaros S."/>
            <person name="Januszkiewicz K."/>
            <person name="Wedrychowicz H."/>
        </authorList>
    </citation>
    <scope>NUCLEOTIDE SEQUENCE [LARGE SCALE GENOMIC DNA]</scope>
    <source>
        <strain evidence="5 6">DSM 18772</strain>
    </source>
</reference>
<evidence type="ECO:0000259" key="3">
    <source>
        <dbReference type="Pfam" id="PF03629"/>
    </source>
</evidence>
<dbReference type="GO" id="GO:0005975">
    <property type="term" value="P:carbohydrate metabolic process"/>
    <property type="evidence" value="ECO:0007669"/>
    <property type="project" value="TreeGrafter"/>
</dbReference>
<gene>
    <name evidence="5" type="ORF">SAMN02745181_0126</name>
</gene>
<dbReference type="GO" id="GO:0001681">
    <property type="term" value="F:sialate O-acetylesterase activity"/>
    <property type="evidence" value="ECO:0007669"/>
    <property type="project" value="InterPro"/>
</dbReference>